<accession>A0A0F9AVV7</accession>
<dbReference type="EMBL" id="LAZR01040799">
    <property type="protein sequence ID" value="KKL13585.1"/>
    <property type="molecule type" value="Genomic_DNA"/>
</dbReference>
<organism evidence="3">
    <name type="scientific">marine sediment metagenome</name>
    <dbReference type="NCBI Taxonomy" id="412755"/>
    <lineage>
        <taxon>unclassified sequences</taxon>
        <taxon>metagenomes</taxon>
        <taxon>ecological metagenomes</taxon>
    </lineage>
</organism>
<dbReference type="Pfam" id="PF20580">
    <property type="entry name" value="DUF6784"/>
    <property type="match status" value="1"/>
</dbReference>
<dbReference type="InterPro" id="IPR046711">
    <property type="entry name" value="DUF6784"/>
</dbReference>
<feature type="non-terminal residue" evidence="3">
    <location>
        <position position="1"/>
    </location>
</feature>
<protein>
    <recommendedName>
        <fullName evidence="2">DUF6784 domain-containing protein</fullName>
    </recommendedName>
</protein>
<keyword evidence="1" id="KW-0472">Membrane</keyword>
<keyword evidence="1" id="KW-0812">Transmembrane</keyword>
<feature type="domain" description="DUF6784" evidence="2">
    <location>
        <begin position="1"/>
        <end position="36"/>
    </location>
</feature>
<gene>
    <name evidence="3" type="ORF">LCGC14_2524300</name>
</gene>
<dbReference type="AlphaFoldDB" id="A0A0F9AVV7"/>
<reference evidence="3" key="1">
    <citation type="journal article" date="2015" name="Nature">
        <title>Complex archaea that bridge the gap between prokaryotes and eukaryotes.</title>
        <authorList>
            <person name="Spang A."/>
            <person name="Saw J.H."/>
            <person name="Jorgensen S.L."/>
            <person name="Zaremba-Niedzwiedzka K."/>
            <person name="Martijn J."/>
            <person name="Lind A.E."/>
            <person name="van Eijk R."/>
            <person name="Schleper C."/>
            <person name="Guy L."/>
            <person name="Ettema T.J."/>
        </authorList>
    </citation>
    <scope>NUCLEOTIDE SEQUENCE</scope>
</reference>
<keyword evidence="1" id="KW-1133">Transmembrane helix</keyword>
<evidence type="ECO:0000256" key="1">
    <source>
        <dbReference type="SAM" id="Phobius"/>
    </source>
</evidence>
<comment type="caution">
    <text evidence="3">The sequence shown here is derived from an EMBL/GenBank/DDBJ whole genome shotgun (WGS) entry which is preliminary data.</text>
</comment>
<proteinExistence type="predicted"/>
<sequence length="37" mass="4147">RKALPFFVGLVMGEFTVGSLWCIYGAIVNAPVYHFWG</sequence>
<evidence type="ECO:0000259" key="2">
    <source>
        <dbReference type="Pfam" id="PF20580"/>
    </source>
</evidence>
<evidence type="ECO:0000313" key="3">
    <source>
        <dbReference type="EMBL" id="KKL13585.1"/>
    </source>
</evidence>
<feature type="transmembrane region" description="Helical" evidence="1">
    <location>
        <begin position="7"/>
        <end position="27"/>
    </location>
</feature>
<name>A0A0F9AVV7_9ZZZZ</name>